<gene>
    <name evidence="1" type="ORF">HERI1096_LOCUS10730</name>
</gene>
<accession>A0A7S3EV51</accession>
<dbReference type="AlphaFoldDB" id="A0A7S3EV51"/>
<dbReference type="EMBL" id="HBHX01019290">
    <property type="protein sequence ID" value="CAE0110070.1"/>
    <property type="molecule type" value="Transcribed_RNA"/>
</dbReference>
<name>A0A7S3EV51_9EUKA</name>
<reference evidence="1" key="1">
    <citation type="submission" date="2021-01" db="EMBL/GenBank/DDBJ databases">
        <authorList>
            <person name="Corre E."/>
            <person name="Pelletier E."/>
            <person name="Niang G."/>
            <person name="Scheremetjew M."/>
            <person name="Finn R."/>
            <person name="Kale V."/>
            <person name="Holt S."/>
            <person name="Cochrane G."/>
            <person name="Meng A."/>
            <person name="Brown T."/>
            <person name="Cohen L."/>
        </authorList>
    </citation>
    <scope>NUCLEOTIDE SEQUENCE</scope>
    <source>
        <strain evidence="1">CCMP281</strain>
    </source>
</reference>
<sequence>MALGGAGGCIPVFVIPEIRRGPGSASKSIGAMLPYTRWLDYCSTAYVVSDTTARVGFSAVLTKLRAVGEAEAAAKLDALRGVRDAFVFRSGGRPSAQQQLLAEACAMGRRYRQGVASAPEPVGGAHARCTLG</sequence>
<protein>
    <submittedName>
        <fullName evidence="1">Uncharacterized protein</fullName>
    </submittedName>
</protein>
<organism evidence="1">
    <name type="scientific">Haptolina ericina</name>
    <dbReference type="NCBI Taxonomy" id="156174"/>
    <lineage>
        <taxon>Eukaryota</taxon>
        <taxon>Haptista</taxon>
        <taxon>Haptophyta</taxon>
        <taxon>Prymnesiophyceae</taxon>
        <taxon>Prymnesiales</taxon>
        <taxon>Prymnesiaceae</taxon>
        <taxon>Haptolina</taxon>
    </lineage>
</organism>
<proteinExistence type="predicted"/>
<evidence type="ECO:0000313" key="1">
    <source>
        <dbReference type="EMBL" id="CAE0110070.1"/>
    </source>
</evidence>